<sequence length="344" mass="37580">MSSSAGAAPVPDPQVIAAAIAEVKEVFATSFIGFAVATTAYGIGVLQCYLYFRSYPRDSIQLKITVGTLWILDTLSTIMVAHSLYTYFVLNFGDLAADAFIPWSFALENGLLTLVTITAQGFYAWQIWTVSMNIFVTGGILSLAFASLGLGLWTTVHLFRFPAVASLATHEFQSISGPVQGTAAACDIAITVALIFYLRSKRSAGFRTTEQMIDTLILYAMCRGILTAVIQIMFLALNVGFPMRTFWQPFHQLVGKLYVNSIVASLNVRKAVHGKGDSEKSSRSGLTGSTAVTDSTRSMPLTFLPRPKIQDRLEMPSEEDQAEEQSSVHRAHIDNKTKNLTHAL</sequence>
<keyword evidence="2" id="KW-1133">Transmembrane helix</keyword>
<evidence type="ECO:0000259" key="3">
    <source>
        <dbReference type="Pfam" id="PF20152"/>
    </source>
</evidence>
<evidence type="ECO:0000313" key="4">
    <source>
        <dbReference type="EMBL" id="KAJ7076686.1"/>
    </source>
</evidence>
<evidence type="ECO:0000313" key="5">
    <source>
        <dbReference type="Proteomes" id="UP001222325"/>
    </source>
</evidence>
<feature type="region of interest" description="Disordered" evidence="1">
    <location>
        <begin position="274"/>
        <end position="293"/>
    </location>
</feature>
<name>A0AAD6XID1_9AGAR</name>
<feature type="transmembrane region" description="Helical" evidence="2">
    <location>
        <begin position="179"/>
        <end position="198"/>
    </location>
</feature>
<feature type="transmembrane region" description="Helical" evidence="2">
    <location>
        <begin position="31"/>
        <end position="52"/>
    </location>
</feature>
<feature type="domain" description="DUF6534" evidence="3">
    <location>
        <begin position="183"/>
        <end position="270"/>
    </location>
</feature>
<keyword evidence="5" id="KW-1185">Reference proteome</keyword>
<feature type="transmembrane region" description="Helical" evidence="2">
    <location>
        <begin position="100"/>
        <end position="123"/>
    </location>
</feature>
<protein>
    <recommendedName>
        <fullName evidence="3">DUF6534 domain-containing protein</fullName>
    </recommendedName>
</protein>
<feature type="region of interest" description="Disordered" evidence="1">
    <location>
        <begin position="314"/>
        <end position="344"/>
    </location>
</feature>
<dbReference type="EMBL" id="JARJCN010000079">
    <property type="protein sequence ID" value="KAJ7076686.1"/>
    <property type="molecule type" value="Genomic_DNA"/>
</dbReference>
<feature type="transmembrane region" description="Helical" evidence="2">
    <location>
        <begin position="218"/>
        <end position="241"/>
    </location>
</feature>
<dbReference type="InterPro" id="IPR045339">
    <property type="entry name" value="DUF6534"/>
</dbReference>
<evidence type="ECO:0000256" key="1">
    <source>
        <dbReference type="SAM" id="MobiDB-lite"/>
    </source>
</evidence>
<feature type="compositionally biased region" description="Polar residues" evidence="1">
    <location>
        <begin position="283"/>
        <end position="293"/>
    </location>
</feature>
<dbReference type="PANTHER" id="PTHR40465:SF1">
    <property type="entry name" value="DUF6534 DOMAIN-CONTAINING PROTEIN"/>
    <property type="match status" value="1"/>
</dbReference>
<feature type="transmembrane region" description="Helical" evidence="2">
    <location>
        <begin position="135"/>
        <end position="159"/>
    </location>
</feature>
<organism evidence="4 5">
    <name type="scientific">Mycena belliarum</name>
    <dbReference type="NCBI Taxonomy" id="1033014"/>
    <lineage>
        <taxon>Eukaryota</taxon>
        <taxon>Fungi</taxon>
        <taxon>Dikarya</taxon>
        <taxon>Basidiomycota</taxon>
        <taxon>Agaricomycotina</taxon>
        <taxon>Agaricomycetes</taxon>
        <taxon>Agaricomycetidae</taxon>
        <taxon>Agaricales</taxon>
        <taxon>Marasmiineae</taxon>
        <taxon>Mycenaceae</taxon>
        <taxon>Mycena</taxon>
    </lineage>
</organism>
<proteinExistence type="predicted"/>
<dbReference type="AlphaFoldDB" id="A0AAD6XID1"/>
<dbReference type="Pfam" id="PF20152">
    <property type="entry name" value="DUF6534"/>
    <property type="match status" value="1"/>
</dbReference>
<gene>
    <name evidence="4" type="ORF">B0H15DRAFT_1026501</name>
</gene>
<reference evidence="4" key="1">
    <citation type="submission" date="2023-03" db="EMBL/GenBank/DDBJ databases">
        <title>Massive genome expansion in bonnet fungi (Mycena s.s.) driven by repeated elements and novel gene families across ecological guilds.</title>
        <authorList>
            <consortium name="Lawrence Berkeley National Laboratory"/>
            <person name="Harder C.B."/>
            <person name="Miyauchi S."/>
            <person name="Viragh M."/>
            <person name="Kuo A."/>
            <person name="Thoen E."/>
            <person name="Andreopoulos B."/>
            <person name="Lu D."/>
            <person name="Skrede I."/>
            <person name="Drula E."/>
            <person name="Henrissat B."/>
            <person name="Morin E."/>
            <person name="Kohler A."/>
            <person name="Barry K."/>
            <person name="LaButti K."/>
            <person name="Morin E."/>
            <person name="Salamov A."/>
            <person name="Lipzen A."/>
            <person name="Mereny Z."/>
            <person name="Hegedus B."/>
            <person name="Baldrian P."/>
            <person name="Stursova M."/>
            <person name="Weitz H."/>
            <person name="Taylor A."/>
            <person name="Grigoriev I.V."/>
            <person name="Nagy L.G."/>
            <person name="Martin F."/>
            <person name="Kauserud H."/>
        </authorList>
    </citation>
    <scope>NUCLEOTIDE SEQUENCE</scope>
    <source>
        <strain evidence="4">CBHHK173m</strain>
    </source>
</reference>
<evidence type="ECO:0000256" key="2">
    <source>
        <dbReference type="SAM" id="Phobius"/>
    </source>
</evidence>
<keyword evidence="2" id="KW-0472">Membrane</keyword>
<comment type="caution">
    <text evidence="4">The sequence shown here is derived from an EMBL/GenBank/DDBJ whole genome shotgun (WGS) entry which is preliminary data.</text>
</comment>
<keyword evidence="2" id="KW-0812">Transmembrane</keyword>
<dbReference type="PANTHER" id="PTHR40465">
    <property type="entry name" value="CHROMOSOME 1, WHOLE GENOME SHOTGUN SEQUENCE"/>
    <property type="match status" value="1"/>
</dbReference>
<feature type="transmembrane region" description="Helical" evidence="2">
    <location>
        <begin position="64"/>
        <end position="88"/>
    </location>
</feature>
<dbReference type="Proteomes" id="UP001222325">
    <property type="component" value="Unassembled WGS sequence"/>
</dbReference>
<accession>A0AAD6XID1</accession>